<dbReference type="Gene3D" id="3.30.200.20">
    <property type="entry name" value="Phosphorylase Kinase, domain 1"/>
    <property type="match status" value="1"/>
</dbReference>
<sequence length="251" mass="28005">MAEVNIQGTLSHPNIVKLLGYFHHDRELILVYEYTSKRLLNNHLFCSKIRPLPGDIRVKILTGAARALTFLHSSDTNIIFRDVSTSSILLDEVLLSAVYNTKLSGLGLARLGPSVDESHVKTHVVGTFGYIDPEYFKTGQCNSKCDVYGFGVVMVEMLTGLRALDSRRPNGQENMIHWIKPHLYVIENLEVVMDSQLNGRYPLEEASNVAQTALTCLEDEPKMRPSMKEVLETLEGITSLSLSTSSVISPR</sequence>
<protein>
    <recommendedName>
        <fullName evidence="1">Protein kinase domain-containing protein</fullName>
    </recommendedName>
</protein>
<evidence type="ECO:0000259" key="1">
    <source>
        <dbReference type="PROSITE" id="PS50011"/>
    </source>
</evidence>
<dbReference type="InterPro" id="IPR000719">
    <property type="entry name" value="Prot_kinase_dom"/>
</dbReference>
<dbReference type="PIRSF" id="PIRSF000654">
    <property type="entry name" value="Integrin-linked_kinase"/>
    <property type="match status" value="1"/>
</dbReference>
<evidence type="ECO:0000313" key="2">
    <source>
        <dbReference type="EMBL" id="GAA0159656.1"/>
    </source>
</evidence>
<comment type="caution">
    <text evidence="2">The sequence shown here is derived from an EMBL/GenBank/DDBJ whole genome shotgun (WGS) entry which is preliminary data.</text>
</comment>
<gene>
    <name evidence="2" type="ORF">LIER_16379</name>
</gene>
<dbReference type="Gene3D" id="1.10.510.10">
    <property type="entry name" value="Transferase(Phosphotransferase) domain 1"/>
    <property type="match status" value="1"/>
</dbReference>
<dbReference type="SUPFAM" id="SSF56112">
    <property type="entry name" value="Protein kinase-like (PK-like)"/>
    <property type="match status" value="1"/>
</dbReference>
<accession>A0AAV3Q8C7</accession>
<dbReference type="GO" id="GO:0005524">
    <property type="term" value="F:ATP binding"/>
    <property type="evidence" value="ECO:0007669"/>
    <property type="project" value="InterPro"/>
</dbReference>
<dbReference type="PANTHER" id="PTHR45621">
    <property type="entry name" value="OS01G0588500 PROTEIN-RELATED"/>
    <property type="match status" value="1"/>
</dbReference>
<dbReference type="Proteomes" id="UP001454036">
    <property type="component" value="Unassembled WGS sequence"/>
</dbReference>
<dbReference type="InterPro" id="IPR011009">
    <property type="entry name" value="Kinase-like_dom_sf"/>
</dbReference>
<dbReference type="Pfam" id="PF00069">
    <property type="entry name" value="Pkinase"/>
    <property type="match status" value="1"/>
</dbReference>
<dbReference type="GO" id="GO:0004672">
    <property type="term" value="F:protein kinase activity"/>
    <property type="evidence" value="ECO:0007669"/>
    <property type="project" value="InterPro"/>
</dbReference>
<dbReference type="InterPro" id="IPR050823">
    <property type="entry name" value="Plant_Ser_Thr_Prot_Kinase"/>
</dbReference>
<keyword evidence="3" id="KW-1185">Reference proteome</keyword>
<dbReference type="PROSITE" id="PS50011">
    <property type="entry name" value="PROTEIN_KINASE_DOM"/>
    <property type="match status" value="1"/>
</dbReference>
<reference evidence="2 3" key="1">
    <citation type="submission" date="2024-01" db="EMBL/GenBank/DDBJ databases">
        <title>The complete chloroplast genome sequence of Lithospermum erythrorhizon: insights into the phylogenetic relationship among Boraginaceae species and the maternal lineages of purple gromwells.</title>
        <authorList>
            <person name="Okada T."/>
            <person name="Watanabe K."/>
        </authorList>
    </citation>
    <scope>NUCLEOTIDE SEQUENCE [LARGE SCALE GENOMIC DNA]</scope>
</reference>
<dbReference type="AlphaFoldDB" id="A0AAV3Q8C7"/>
<name>A0AAV3Q8C7_LITER</name>
<dbReference type="EMBL" id="BAABME010003652">
    <property type="protein sequence ID" value="GAA0159656.1"/>
    <property type="molecule type" value="Genomic_DNA"/>
</dbReference>
<organism evidence="2 3">
    <name type="scientific">Lithospermum erythrorhizon</name>
    <name type="common">Purple gromwell</name>
    <name type="synonym">Lithospermum officinale var. erythrorhizon</name>
    <dbReference type="NCBI Taxonomy" id="34254"/>
    <lineage>
        <taxon>Eukaryota</taxon>
        <taxon>Viridiplantae</taxon>
        <taxon>Streptophyta</taxon>
        <taxon>Embryophyta</taxon>
        <taxon>Tracheophyta</taxon>
        <taxon>Spermatophyta</taxon>
        <taxon>Magnoliopsida</taxon>
        <taxon>eudicotyledons</taxon>
        <taxon>Gunneridae</taxon>
        <taxon>Pentapetalae</taxon>
        <taxon>asterids</taxon>
        <taxon>lamiids</taxon>
        <taxon>Boraginales</taxon>
        <taxon>Boraginaceae</taxon>
        <taxon>Boraginoideae</taxon>
        <taxon>Lithospermeae</taxon>
        <taxon>Lithospermum</taxon>
    </lineage>
</organism>
<feature type="domain" description="Protein kinase" evidence="1">
    <location>
        <begin position="1"/>
        <end position="237"/>
    </location>
</feature>
<evidence type="ECO:0000313" key="3">
    <source>
        <dbReference type="Proteomes" id="UP001454036"/>
    </source>
</evidence>
<proteinExistence type="predicted"/>